<dbReference type="InterPro" id="IPR036390">
    <property type="entry name" value="WH_DNA-bd_sf"/>
</dbReference>
<dbReference type="GO" id="GO:0006950">
    <property type="term" value="P:response to stress"/>
    <property type="evidence" value="ECO:0007669"/>
    <property type="project" value="TreeGrafter"/>
</dbReference>
<organism evidence="3 4">
    <name type="scientific">Ureibacillus thermosphaericus</name>
    <dbReference type="NCBI Taxonomy" id="51173"/>
    <lineage>
        <taxon>Bacteria</taxon>
        <taxon>Bacillati</taxon>
        <taxon>Bacillota</taxon>
        <taxon>Bacilli</taxon>
        <taxon>Bacillales</taxon>
        <taxon>Caryophanaceae</taxon>
        <taxon>Ureibacillus</taxon>
    </lineage>
</organism>
<dbReference type="GO" id="GO:0003677">
    <property type="term" value="F:DNA binding"/>
    <property type="evidence" value="ECO:0007669"/>
    <property type="project" value="UniProtKB-KW"/>
</dbReference>
<accession>A0A840PSW3</accession>
<dbReference type="SUPFAM" id="SSF46785">
    <property type="entry name" value="Winged helix' DNA-binding domain"/>
    <property type="match status" value="1"/>
</dbReference>
<comment type="caution">
    <text evidence="3">The sequence shown here is derived from an EMBL/GenBank/DDBJ whole genome shotgun (WGS) entry which is preliminary data.</text>
</comment>
<dbReference type="Proteomes" id="UP000557217">
    <property type="component" value="Unassembled WGS sequence"/>
</dbReference>
<evidence type="ECO:0000256" key="1">
    <source>
        <dbReference type="ARBA" id="ARBA00023125"/>
    </source>
</evidence>
<dbReference type="PANTHER" id="PTHR33164">
    <property type="entry name" value="TRANSCRIPTIONAL REGULATOR, MARR FAMILY"/>
    <property type="match status" value="1"/>
</dbReference>
<evidence type="ECO:0000259" key="2">
    <source>
        <dbReference type="SMART" id="SM00347"/>
    </source>
</evidence>
<evidence type="ECO:0000313" key="3">
    <source>
        <dbReference type="EMBL" id="MBB5148264.1"/>
    </source>
</evidence>
<dbReference type="InterPro" id="IPR000835">
    <property type="entry name" value="HTH_MarR-typ"/>
</dbReference>
<sequence length="140" mass="16419">MNDHKGELLFDLINGKWMLLKKIKKGKWQDISDIYITNSEFAILSIVYKDKPLISHVAKQVHFTRQATHKFIKQLEQKGLVETNKANLRDKYIELTPSGEACYEKYIALKKELENIIAEHIGEEQLKSLKEILKMEWGLY</sequence>
<feature type="domain" description="HTH marR-type" evidence="2">
    <location>
        <begin position="29"/>
        <end position="126"/>
    </location>
</feature>
<dbReference type="PANTHER" id="PTHR33164:SF43">
    <property type="entry name" value="HTH-TYPE TRANSCRIPTIONAL REPRESSOR YETL"/>
    <property type="match status" value="1"/>
</dbReference>
<name>A0A840PSW3_URETH</name>
<proteinExistence type="predicted"/>
<dbReference type="GO" id="GO:0003700">
    <property type="term" value="F:DNA-binding transcription factor activity"/>
    <property type="evidence" value="ECO:0007669"/>
    <property type="project" value="InterPro"/>
</dbReference>
<protein>
    <submittedName>
        <fullName evidence="3">DNA-binding MarR family transcriptional regulator</fullName>
    </submittedName>
</protein>
<evidence type="ECO:0000313" key="4">
    <source>
        <dbReference type="Proteomes" id="UP000557217"/>
    </source>
</evidence>
<dbReference type="RefSeq" id="WP_016837162.1">
    <property type="nucleotide sequence ID" value="NZ_JAAXPW010000006.1"/>
</dbReference>
<dbReference type="Gene3D" id="1.10.10.10">
    <property type="entry name" value="Winged helix-like DNA-binding domain superfamily/Winged helix DNA-binding domain"/>
    <property type="match status" value="1"/>
</dbReference>
<dbReference type="AlphaFoldDB" id="A0A840PSW3"/>
<dbReference type="SMART" id="SM00347">
    <property type="entry name" value="HTH_MARR"/>
    <property type="match status" value="1"/>
</dbReference>
<gene>
    <name evidence="3" type="ORF">HNR36_000649</name>
</gene>
<keyword evidence="4" id="KW-1185">Reference proteome</keyword>
<dbReference type="InterPro" id="IPR039422">
    <property type="entry name" value="MarR/SlyA-like"/>
</dbReference>
<dbReference type="InterPro" id="IPR036388">
    <property type="entry name" value="WH-like_DNA-bd_sf"/>
</dbReference>
<dbReference type="EMBL" id="JACHGZ010000004">
    <property type="protein sequence ID" value="MBB5148264.1"/>
    <property type="molecule type" value="Genomic_DNA"/>
</dbReference>
<reference evidence="3 4" key="1">
    <citation type="submission" date="2020-08" db="EMBL/GenBank/DDBJ databases">
        <title>Genomic Encyclopedia of Type Strains, Phase IV (KMG-IV): sequencing the most valuable type-strain genomes for metagenomic binning, comparative biology and taxonomic classification.</title>
        <authorList>
            <person name="Goeker M."/>
        </authorList>
    </citation>
    <scope>NUCLEOTIDE SEQUENCE [LARGE SCALE GENOMIC DNA]</scope>
    <source>
        <strain evidence="3 4">DSM 10633</strain>
    </source>
</reference>
<keyword evidence="1 3" id="KW-0238">DNA-binding</keyword>